<protein>
    <recommendedName>
        <fullName evidence="23">Cubilin</fullName>
    </recommendedName>
</protein>
<feature type="domain" description="CUB" evidence="29">
    <location>
        <begin position="2531"/>
        <end position="2641"/>
    </location>
</feature>
<reference evidence="33" key="1">
    <citation type="submission" date="2012-12" db="EMBL/GenBank/DDBJ databases">
        <authorList>
            <person name="Hellsten U."/>
            <person name="Grimwood J."/>
            <person name="Chapman J.A."/>
            <person name="Shapiro H."/>
            <person name="Aerts A."/>
            <person name="Otillar R.P."/>
            <person name="Terry A.Y."/>
            <person name="Boore J.L."/>
            <person name="Simakov O."/>
            <person name="Marletaz F."/>
            <person name="Cho S.-J."/>
            <person name="Edsinger-Gonzales E."/>
            <person name="Havlak P."/>
            <person name="Kuo D.-H."/>
            <person name="Larsson T."/>
            <person name="Lv J."/>
            <person name="Arendt D."/>
            <person name="Savage R."/>
            <person name="Osoegawa K."/>
            <person name="de Jong P."/>
            <person name="Lindberg D.R."/>
            <person name="Seaver E.C."/>
            <person name="Weisblat D.A."/>
            <person name="Putnam N.H."/>
            <person name="Grigoriev I.V."/>
            <person name="Rokhsar D.S."/>
        </authorList>
    </citation>
    <scope>NUCLEOTIDE SEQUENCE</scope>
    <source>
        <strain evidence="33">I ESC-2004</strain>
    </source>
</reference>
<evidence type="ECO:0000256" key="3">
    <source>
        <dbReference type="ARBA" id="ARBA00022448"/>
    </source>
</evidence>
<dbReference type="Pfam" id="PF00008">
    <property type="entry name" value="EGF"/>
    <property type="match status" value="2"/>
</dbReference>
<dbReference type="GO" id="GO:0005509">
    <property type="term" value="F:calcium ion binding"/>
    <property type="evidence" value="ECO:0007669"/>
    <property type="project" value="InterPro"/>
</dbReference>
<dbReference type="PROSITE" id="PS01186">
    <property type="entry name" value="EGF_2"/>
    <property type="match status" value="2"/>
</dbReference>
<evidence type="ECO:0000256" key="22">
    <source>
        <dbReference type="ARBA" id="ARBA00023765"/>
    </source>
</evidence>
<comment type="function">
    <text evidence="24">Endocytic receptor which plays a role in lipoprotein, vitamin and iron metabolism by facilitating their uptake. Acts together with LRP2 to mediate endocytosis of high-density lipoproteins, GC, hemoglobin, ALB, TF and SCGB1A1. Acts together with AMN to mediate endocytosis of the CBLIF-cobalamin complex. Binds to ALB, MB, Kappa and lambda-light chains, TF, hemoglobin, GC, SCGB1A1, APOA1, high density lipoprotein, and the CBLIF-cobalamin complex. Ligand binding requires calcium. Serves as important transporter in several absorptive epithelia, including intestine, renal proximal tubules and embryonic yolk sac. May play an important role in the development of the peri-implantation embryo through internalization of APOA1 and cholesterol. Binds to LGALS3 at the maternal-fetal interface.</text>
</comment>
<evidence type="ECO:0000256" key="27">
    <source>
        <dbReference type="PROSITE-ProRule" id="PRU00076"/>
    </source>
</evidence>
<dbReference type="GO" id="GO:0005886">
    <property type="term" value="C:plasma membrane"/>
    <property type="evidence" value="ECO:0007669"/>
    <property type="project" value="UniProtKB-SubCell"/>
</dbReference>
<dbReference type="FunFam" id="2.10.25.10:FF:000429">
    <property type="entry name" value="Cubilin"/>
    <property type="match status" value="1"/>
</dbReference>
<evidence type="ECO:0000256" key="14">
    <source>
        <dbReference type="ARBA" id="ARBA00023098"/>
    </source>
</evidence>
<feature type="domain" description="CUB" evidence="29">
    <location>
        <begin position="674"/>
        <end position="786"/>
    </location>
</feature>
<evidence type="ECO:0000256" key="8">
    <source>
        <dbReference type="ARBA" id="ARBA00022628"/>
    </source>
</evidence>
<feature type="disulfide bond" evidence="26">
    <location>
        <begin position="1616"/>
        <end position="1643"/>
    </location>
</feature>
<dbReference type="GO" id="GO:0008203">
    <property type="term" value="P:cholesterol metabolic process"/>
    <property type="evidence" value="ECO:0007669"/>
    <property type="project" value="UniProtKB-KW"/>
</dbReference>
<keyword evidence="21" id="KW-0170">Cobalt</keyword>
<keyword evidence="13" id="KW-0653">Protein transport</keyword>
<feature type="domain" description="CUB" evidence="29">
    <location>
        <begin position="923"/>
        <end position="1035"/>
    </location>
</feature>
<dbReference type="PROSITE" id="PS01180">
    <property type="entry name" value="CUB"/>
    <property type="match status" value="25"/>
</dbReference>
<evidence type="ECO:0000256" key="11">
    <source>
        <dbReference type="ARBA" id="ARBA00022737"/>
    </source>
</evidence>
<dbReference type="InterPro" id="IPR024731">
    <property type="entry name" value="NELL2-like_EGF"/>
</dbReference>
<evidence type="ECO:0000256" key="13">
    <source>
        <dbReference type="ARBA" id="ARBA00022927"/>
    </source>
</evidence>
<keyword evidence="7" id="KW-0597">Phosphoprotein</keyword>
<reference evidence="31 33" key="2">
    <citation type="journal article" date="2013" name="Nature">
        <title>Insights into bilaterian evolution from three spiralian genomes.</title>
        <authorList>
            <person name="Simakov O."/>
            <person name="Marletaz F."/>
            <person name="Cho S.J."/>
            <person name="Edsinger-Gonzales E."/>
            <person name="Havlak P."/>
            <person name="Hellsten U."/>
            <person name="Kuo D.H."/>
            <person name="Larsson T."/>
            <person name="Lv J."/>
            <person name="Arendt D."/>
            <person name="Savage R."/>
            <person name="Osoegawa K."/>
            <person name="de Jong P."/>
            <person name="Grimwood J."/>
            <person name="Chapman J.A."/>
            <person name="Shapiro H."/>
            <person name="Aerts A."/>
            <person name="Otillar R.P."/>
            <person name="Terry A.Y."/>
            <person name="Boore J.L."/>
            <person name="Grigoriev I.V."/>
            <person name="Lindberg D.R."/>
            <person name="Seaver E.C."/>
            <person name="Weisblat D.A."/>
            <person name="Putnam N.H."/>
            <person name="Rokhsar D.S."/>
        </authorList>
    </citation>
    <scope>NUCLEOTIDE SEQUENCE</scope>
    <source>
        <strain evidence="31 33">I ESC-2004</strain>
    </source>
</reference>
<feature type="domain" description="CUB" evidence="29">
    <location>
        <begin position="2645"/>
        <end position="2759"/>
    </location>
</feature>
<dbReference type="GO" id="GO:0005768">
    <property type="term" value="C:endosome"/>
    <property type="evidence" value="ECO:0007669"/>
    <property type="project" value="UniProtKB-SubCell"/>
</dbReference>
<keyword evidence="14" id="KW-0443">Lipid metabolism</keyword>
<dbReference type="Pfam" id="PF00431">
    <property type="entry name" value="CUB"/>
    <property type="match status" value="27"/>
</dbReference>
<feature type="domain" description="CUB" evidence="29">
    <location>
        <begin position="1730"/>
        <end position="1840"/>
    </location>
</feature>
<dbReference type="FunFam" id="2.60.120.290:FF:000013">
    <property type="entry name" value="Membrane frizzled-related protein"/>
    <property type="match status" value="12"/>
</dbReference>
<dbReference type="CDD" id="cd00054">
    <property type="entry name" value="EGF_CA"/>
    <property type="match status" value="5"/>
</dbReference>
<feature type="domain" description="CUB" evidence="29">
    <location>
        <begin position="1841"/>
        <end position="1948"/>
    </location>
</feature>
<feature type="domain" description="CUB" evidence="29">
    <location>
        <begin position="2916"/>
        <end position="3028"/>
    </location>
</feature>
<feature type="domain" description="CUB" evidence="29">
    <location>
        <begin position="558"/>
        <end position="668"/>
    </location>
</feature>
<feature type="domain" description="EGF-like" evidence="30">
    <location>
        <begin position="108"/>
        <end position="144"/>
    </location>
</feature>
<dbReference type="EMBL" id="AMQN01006515">
    <property type="status" value="NOT_ANNOTATED_CDS"/>
    <property type="molecule type" value="Genomic_DNA"/>
</dbReference>
<keyword evidence="4" id="KW-1003">Cell membrane</keyword>
<evidence type="ECO:0000256" key="23">
    <source>
        <dbReference type="ARBA" id="ARBA00023878"/>
    </source>
</evidence>
<evidence type="ECO:0000256" key="21">
    <source>
        <dbReference type="ARBA" id="ARBA00023285"/>
    </source>
</evidence>
<dbReference type="InterPro" id="IPR035914">
    <property type="entry name" value="Sperma_CUB_dom_sf"/>
</dbReference>
<evidence type="ECO:0000256" key="7">
    <source>
        <dbReference type="ARBA" id="ARBA00022553"/>
    </source>
</evidence>
<dbReference type="Proteomes" id="UP000014760">
    <property type="component" value="Unassembled WGS sequence"/>
</dbReference>
<evidence type="ECO:0000256" key="18">
    <source>
        <dbReference type="ARBA" id="ARBA00023180"/>
    </source>
</evidence>
<feature type="compositionally biased region" description="Polar residues" evidence="28">
    <location>
        <begin position="87"/>
        <end position="101"/>
    </location>
</feature>
<evidence type="ECO:0000256" key="16">
    <source>
        <dbReference type="ARBA" id="ARBA00023157"/>
    </source>
</evidence>
<dbReference type="SMART" id="SM00179">
    <property type="entry name" value="EGF_CA"/>
    <property type="match status" value="4"/>
</dbReference>
<dbReference type="InterPro" id="IPR000742">
    <property type="entry name" value="EGF"/>
</dbReference>
<keyword evidence="5 27" id="KW-0245">EGF-like domain</keyword>
<dbReference type="InterPro" id="IPR001881">
    <property type="entry name" value="EGF-like_Ca-bd_dom"/>
</dbReference>
<feature type="domain" description="CUB" evidence="29">
    <location>
        <begin position="2760"/>
        <end position="2914"/>
    </location>
</feature>
<keyword evidence="15" id="KW-0472">Membrane</keyword>
<dbReference type="FunFam" id="2.60.120.290:FF:000018">
    <property type="entry name" value="cubilin"/>
    <property type="match status" value="1"/>
</dbReference>
<keyword evidence="19" id="KW-0753">Steroid metabolism</keyword>
<dbReference type="Gene3D" id="2.60.120.290">
    <property type="entry name" value="Spermadhesin, CUB domain"/>
    <property type="match status" value="26"/>
</dbReference>
<feature type="disulfide bond" evidence="27">
    <location>
        <begin position="134"/>
        <end position="143"/>
    </location>
</feature>
<evidence type="ECO:0000313" key="31">
    <source>
        <dbReference type="EMBL" id="ELU09090.1"/>
    </source>
</evidence>
<dbReference type="SMART" id="SM00181">
    <property type="entry name" value="EGF"/>
    <property type="match status" value="7"/>
</dbReference>
<name>R7USD4_CAPTE</name>
<feature type="domain" description="CUB" evidence="29">
    <location>
        <begin position="3276"/>
        <end position="3388"/>
    </location>
</feature>
<feature type="domain" description="CUB" evidence="29">
    <location>
        <begin position="1157"/>
        <end position="1269"/>
    </location>
</feature>
<evidence type="ECO:0000256" key="17">
    <source>
        <dbReference type="ARBA" id="ARBA00023166"/>
    </source>
</evidence>
<dbReference type="SMART" id="SM00042">
    <property type="entry name" value="CUB"/>
    <property type="match status" value="26"/>
</dbReference>
<dbReference type="Gene3D" id="2.10.25.10">
    <property type="entry name" value="Laminin"/>
    <property type="match status" value="5"/>
</dbReference>
<dbReference type="GO" id="GO:0005765">
    <property type="term" value="C:lysosomal membrane"/>
    <property type="evidence" value="ECO:0007669"/>
    <property type="project" value="UniProtKB-SubCell"/>
</dbReference>
<evidence type="ECO:0000256" key="4">
    <source>
        <dbReference type="ARBA" id="ARBA00022475"/>
    </source>
</evidence>
<feature type="disulfide bond" evidence="26">
    <location>
        <begin position="1157"/>
        <end position="1184"/>
    </location>
</feature>
<dbReference type="PROSITE" id="PS01187">
    <property type="entry name" value="EGF_CA"/>
    <property type="match status" value="1"/>
</dbReference>
<keyword evidence="9" id="KW-0165">Cleavage on pair of basic residues</keyword>
<dbReference type="FunFam" id="2.60.120.290:FF:000060">
    <property type="entry name" value="Cubilin homolog"/>
    <property type="match status" value="1"/>
</dbReference>
<evidence type="ECO:0000259" key="29">
    <source>
        <dbReference type="PROSITE" id="PS01180"/>
    </source>
</evidence>
<dbReference type="InterPro" id="IPR049883">
    <property type="entry name" value="NOTCH1_EGF-like"/>
</dbReference>
<evidence type="ECO:0000256" key="15">
    <source>
        <dbReference type="ARBA" id="ARBA00023136"/>
    </source>
</evidence>
<dbReference type="GO" id="GO:0015031">
    <property type="term" value="P:protein transport"/>
    <property type="evidence" value="ECO:0007669"/>
    <property type="project" value="UniProtKB-KW"/>
</dbReference>
<dbReference type="InterPro" id="IPR018097">
    <property type="entry name" value="EGF_Ca-bd_CS"/>
</dbReference>
<dbReference type="HOGENOM" id="CLU_000172_1_0_1"/>
<evidence type="ECO:0000256" key="5">
    <source>
        <dbReference type="ARBA" id="ARBA00022536"/>
    </source>
</evidence>
<dbReference type="SUPFAM" id="SSF57196">
    <property type="entry name" value="EGF/Laminin"/>
    <property type="match status" value="4"/>
</dbReference>
<organism evidence="31">
    <name type="scientific">Capitella teleta</name>
    <name type="common">Polychaete worm</name>
    <dbReference type="NCBI Taxonomy" id="283909"/>
    <lineage>
        <taxon>Eukaryota</taxon>
        <taxon>Metazoa</taxon>
        <taxon>Spiralia</taxon>
        <taxon>Lophotrochozoa</taxon>
        <taxon>Annelida</taxon>
        <taxon>Polychaeta</taxon>
        <taxon>Sedentaria</taxon>
        <taxon>Scolecida</taxon>
        <taxon>Capitellidae</taxon>
        <taxon>Capitella</taxon>
    </lineage>
</organism>
<dbReference type="PROSITE" id="PS00010">
    <property type="entry name" value="ASX_HYDROXYL"/>
    <property type="match status" value="2"/>
</dbReference>
<accession>R7USD4</accession>
<dbReference type="OrthoDB" id="6022136at2759"/>
<dbReference type="PROSITE" id="PS50026">
    <property type="entry name" value="EGF_3"/>
    <property type="match status" value="3"/>
</dbReference>
<feature type="domain" description="EGF-like" evidence="30">
    <location>
        <begin position="394"/>
        <end position="433"/>
    </location>
</feature>
<feature type="domain" description="CUB" evidence="29">
    <location>
        <begin position="3392"/>
        <end position="3506"/>
    </location>
</feature>
<evidence type="ECO:0000256" key="1">
    <source>
        <dbReference type="ARBA" id="ARBA00004177"/>
    </source>
</evidence>
<sequence length="3507" mass="382336">MGVENIFNPYQNGHMIFESASHRNITFRSSNGGFINIGDVDLGQVITQANIKERLTAVEGHTETISSMERTLEELGRKIDTLEAASGSATSPTVPPQSSSDVTRRLRGRNECDNNPCRNGATCIDLFDAYLCQCTNGWKGRQCDEDINECVTLAGTAEGCQNGATCINAMGTFRCECTANWHGIICTVAHDDCSESSNQLLCGHGVCEDVTRAQPGQPRYRCECNDGWDTDGVRPECTLDINECEADQPACSHDPPVTCINVPGSFYCGQCPAGYTGNGFYCNDIDECLVNNGGCYANVQCINIEGSRRCGPCPRGYAGDGVSCVFVGMCTVENGGCSHHATCLENAATAVALLAQGLDLTAANQRTLVQTQISGSSFTCTCDDGWIGTNCNEVAHPCTSNPCQNGGTCSPRGSRGDAYTCVCTDRYTGTHCQEQQQSCGGRLDGESGTLRYPHTTGQSYDHNVNCAWVITTSPNKVMSLSVVRFNLEAHDNCDYDFLQINDGPDASSNVIGKYCGDAFPNGGTINSTHNQLYLWFRSDASVASDGFVISWSSGLPVCQEVFTGNHGVITSPGFPGKYPHNRDCTWTVHVPLGNNIRFTFGNIYLQQSENCSADFLTITDAYDAAPIGQYCTEMTPSPLTTTGPIALLTFHTDATENANGFSIHYSAIQSDPGCGGAFTSDNGVLISPNYPNPYSHRSQCIWTITVSEGDTIAVNFTNMNLEHHDECQWDYLEIRDGTEESSNFLGRYCGNTVPQAIISTTNALLIKFKSDESNTGTGFRLTWNVHCGGTFTENSGVLTSPGFPNAYGHNKDCYYIITQPPASIITLNFTAFNLEAGGSSGSCDHDYLEVRDGQNENSALLGRFCTSTTPSVQVSSGRRLWVHFHSDGSVSAPGFSLIYNSTHNTLSTGGETGGSTGPSLSGCGGRLTSGNGTFSSPRRPRLYPSRANCTWILDVTEGFIIRLIFNSFILESHSQCNYDYVQIYDGINTDAPSLGRFCGQSLPPSLTSASNFMTVIFRTDGSVQREGFEASYVSLNASTVCGQDLRTSPGVITSPGYPSNYWPSRECVWTIVQPTNHQILLNVTDFLLQDHPACESDYLEIRNGGSAESPLIGKYCGDHIPEIFRSHSNRLHLKLVTDGNQNQRGFRINYESFESGCGGEFVGEAMGSFVSPNFPSNYPQRSSCVWTISVSHGSSVQLNFPTFSMERHSTCLYDYVEVREQEATGILVGRYCGSTNPPTIHSATNKLWVKFKTDSSGQGGGFRADFTTSCNNRLTAEHGVIESPNFPSPYPYAANCTWIIESMPNSVINTSFSHFALEGGSSGCQYDYLALRAGADASAPLIGQYCGHDLPPIVSSPGSQLWVHFVSDASMSHNGFRMEYVSSSCGGTLRGDSGQVMTPDWPAPISQNLTCKWTLITRPGSRIQFNITDLDLAAGEQCSNNALDIYGGEDTSSFNLLHLCKSSSTELVTTSSGNYIVVLFNSSVVGRKGFKASYTAVPDGCGGVFSAPSGVITSKNYPSRYPRNTDCLWRIVLPSFSRIRMTFVDMEIERATRCRYDYVMIYDGPDQDHQILMNKTCGRPTLPFEYLSTTNQVLLRMRSDGSSEHRGFKMNFATACGASITNAEDGEITSPSFPGLYPSNTSCQWQIETTPGEQLTLTFTHLDVGNTGDCSSDSIRVEGGGEPQTICGQAVPLPITSIGSTITVTLLASSLSNTQHHGFRAVYSKSTSSCGGRFTAESGAFNSPGFPNGYSNNEECVWEMVTSPSNRLQLSFSIFNLENSEHCNNDYLEVRENGVGGRLLGRFCGTQTPRNIHGLNSLYIKFRTNEDVPGYGFMATYSSMNGAYLQADSGSIGSPQYPSFYPSNSTYEWVITVGQGLAIQLTFTIMDIQGPPCTRDYILVHDGEEVLPAMCGHDIPEVWTSSTNVVRLSFVSNAVGSGQGFLLSWQAVQIVGVTPATLLSPTTPFPGCGGSLTATDTMQNLSSPRYPMPYGDNWDCSWTISAPENQRIWLNITDLDLEGGDPDECRYDYLTISTQGRDDQAFCGSLINAEPIKSIDNRMLVQFKSDSSVHYSGFSLDYRAVPSFSLTFREVSFPCGGHLTLTDAVSSGILLSPEYPNNYHANLDCIWVVTAPATERIQVDFKEQFMIESHPRYDYIEMRDGGTIHAPLIDRFCGYDLPSSQVSSGHVLFIRFRTDDSVPRMGFKLRYQIATCGGRISGASGRISSPNYPSNYDANLDCEWTVQGPVGHYLKLSWTTVNMQYSENCTADYLEIRDYNSTGPLIRRLCGSGSRSVETSDSTAVVIFHSDATRNYRGFVIQRVCIWHIEVEEDRRISLTITDLDLEHNEICYYDGLFIFNGISPRSPAIGQYCGSTPPENAVESSSNTMAIVFRSDGSVTGRGFSASYSSLLPSLCGGRISSANSTSGVISSPGFDSAETYNSSVQCVWQLENLLQGSVAIQFNHLDLEPHGECMYDFVEITEGPDNSPVTSACGNRSMPLLLTSPWPEVKIRLVTDLFVNHQGFSLTYLFTDCGGILTNPSGVITSPNYPQNYPQNQACVWKITAPDGYQIKVNFTHFDMESDCQLDYITITNGGLESSPRKGSYCGSNLLTTFTSESNEMRILFVTDGVGSARGFRMQYSFDSRGCGGDFHSTSAVIKSPNWPNDYPYNVECTWTLTIPAGFHVLMNFIPPFDFEIQNPCVNDYVQITDLGMTGPQANVGRFCGNVAPAELQSKTNKVKVTFRANEKNSFDGFALNYTGGCGATFSEPEGAIISPGYPNRYFDNLNCTYIIDAYPTQHVLLTFNPDVFHIEGGVPNKHTLSYKPTNESNAIPMAYQIIQPQTALYNFSYHETTDEVHCSYDYVEVFGGVNTSEPLGRFCGHTAPQTLVSIGRIVLRFITDASVTDQGWRAEYRAQECGGQLTAPSATFHSPTHPLEYLDNSNCTWLITVQENHVIELKFNSFSLEAGSDCRYDYVALYDGNNFESRFLGRFCGIEIPDIIRSTSNQLLVNFISDSSVSSNGFSATYRTTIGPAQGCGGYVHATSGSITSPDVNNDGNYDADLTCVWVLRTEPNQRIQLHFVYFDLFPSQPTAQDSQPVGDYLQVVDGAFADDLLIATLSGSRHLDNITSTGNVIRLLLHSDSANSRRGFQLRFSSVPRTCGGAFIATDSPHFITSPGFPSLLGDNEICRWSIVAANDSQISIKFPSFDVASRSAQGDCSQGVLHLYERSVSRDSYYCGNVSIPEYKSLTSTVVVLLTTNSPSGGGTGFRLSYQIASCNQTYSESSGQILSPGWPGNYPHLSNCQMLIEAPSGYSVSLYFHIFSLESHEQCAFDHLQVFNGSSDTGPLLFTLCGPTLPSPIFTPSNALLLRFTSDDSLAQSGFHLTYTSSPLGCGGNLTGSSGTFTSHLYPSPPPANSTCSWLIIAHQGSHVVEFENFDVLKEPGHFGCSNNFVIVYDGRTESSPIIATYCGEDRPSQISPSGSYLLVKHVSGSGLIGSGFKATYHPHP</sequence>
<keyword evidence="17" id="KW-1207">Sterol metabolism</keyword>
<comment type="caution">
    <text evidence="27">Lacks conserved residue(s) required for the propagation of feature annotation.</text>
</comment>
<dbReference type="FunFam" id="2.60.120.290:FF:000003">
    <property type="entry name" value="Neuropilin"/>
    <property type="match status" value="1"/>
</dbReference>
<dbReference type="InterPro" id="IPR000152">
    <property type="entry name" value="EGF-type_Asp/Asn_hydroxyl_site"/>
</dbReference>
<feature type="domain" description="CUB" evidence="29">
    <location>
        <begin position="1270"/>
        <end position="1383"/>
    </location>
</feature>
<keyword evidence="10" id="KW-0732">Signal</keyword>
<feature type="domain" description="CUB" evidence="29">
    <location>
        <begin position="3159"/>
        <end position="3274"/>
    </location>
</feature>
<feature type="disulfide bond" evidence="27">
    <location>
        <begin position="423"/>
        <end position="432"/>
    </location>
</feature>
<feature type="disulfide bond" evidence="27">
    <location>
        <begin position="177"/>
        <end position="186"/>
    </location>
</feature>
<feature type="domain" description="CUB" evidence="29">
    <location>
        <begin position="2413"/>
        <end position="2529"/>
    </location>
</feature>
<evidence type="ECO:0000256" key="25">
    <source>
        <dbReference type="ARBA" id="ARBA00049703"/>
    </source>
</evidence>
<feature type="domain" description="CUB" evidence="29">
    <location>
        <begin position="1501"/>
        <end position="1615"/>
    </location>
</feature>
<dbReference type="EMBL" id="KB298546">
    <property type="protein sequence ID" value="ELU09090.1"/>
    <property type="molecule type" value="Genomic_DNA"/>
</dbReference>
<keyword evidence="18" id="KW-0325">Glycoprotein</keyword>
<reference evidence="32" key="3">
    <citation type="submission" date="2015-06" db="UniProtKB">
        <authorList>
            <consortium name="EnsemblMetazoa"/>
        </authorList>
    </citation>
    <scope>IDENTIFICATION</scope>
</reference>
<feature type="domain" description="EGF-like" evidence="30">
    <location>
        <begin position="146"/>
        <end position="187"/>
    </location>
</feature>
<feature type="domain" description="CUB" evidence="29">
    <location>
        <begin position="1385"/>
        <end position="1497"/>
    </location>
</feature>
<feature type="domain" description="CUB" evidence="29">
    <location>
        <begin position="439"/>
        <end position="554"/>
    </location>
</feature>
<feature type="domain" description="CUB" evidence="29">
    <location>
        <begin position="1041"/>
        <end position="1153"/>
    </location>
</feature>
<comment type="subunit">
    <text evidence="25">Interacts with AMN. Component of the cubam complex composed of one CUBN trimer and one AMN chain. The cubam complex can dimerize. Interacts with LRP2 in a dual-receptor complex in a calcium-dependent manner. Found in a complex with PID1/PCLI1, LRP1 and CUBNI. Interacts with LRP1 and PID1/PCLI1.</text>
</comment>
<keyword evidence="33" id="KW-1185">Reference proteome</keyword>
<feature type="region of interest" description="Disordered" evidence="28">
    <location>
        <begin position="84"/>
        <end position="104"/>
    </location>
</feature>
<evidence type="ECO:0000259" key="30">
    <source>
        <dbReference type="PROSITE" id="PS50026"/>
    </source>
</evidence>
<evidence type="ECO:0000256" key="19">
    <source>
        <dbReference type="ARBA" id="ARBA00023221"/>
    </source>
</evidence>
<dbReference type="OMA" id="RGFTVRW"/>
<evidence type="ECO:0000313" key="32">
    <source>
        <dbReference type="EnsemblMetazoa" id="CapteP223573"/>
    </source>
</evidence>
<keyword evidence="11" id="KW-0677">Repeat</keyword>
<dbReference type="FunFam" id="2.60.120.290:FF:000005">
    <property type="entry name" value="Procollagen C-endopeptidase enhancer 1"/>
    <property type="match status" value="5"/>
</dbReference>
<evidence type="ECO:0000256" key="10">
    <source>
        <dbReference type="ARBA" id="ARBA00022729"/>
    </source>
</evidence>
<evidence type="ECO:0000313" key="33">
    <source>
        <dbReference type="Proteomes" id="UP000014760"/>
    </source>
</evidence>
<evidence type="ECO:0000256" key="24">
    <source>
        <dbReference type="ARBA" id="ARBA00049611"/>
    </source>
</evidence>
<feature type="disulfide bond" evidence="26">
    <location>
        <begin position="1670"/>
        <end position="1687"/>
    </location>
</feature>
<comment type="subcellular location">
    <subcellularLocation>
        <location evidence="2">Cell membrane</location>
        <topology evidence="2">Peripheral membrane protein</topology>
    </subcellularLocation>
    <subcellularLocation>
        <location evidence="1">Endosome</location>
    </subcellularLocation>
    <subcellularLocation>
        <location evidence="22">Lysosome membrane</location>
        <topology evidence="22">Peripheral membrane protein</topology>
    </subcellularLocation>
</comment>
<feature type="disulfide bond" evidence="26">
    <location>
        <begin position="439"/>
        <end position="466"/>
    </location>
</feature>
<dbReference type="FunFam" id="2.10.25.10:FF:000123">
    <property type="entry name" value="Crumbs homolog 1 (Drosophila)"/>
    <property type="match status" value="1"/>
</dbReference>
<feature type="domain" description="CUB" evidence="29">
    <location>
        <begin position="1616"/>
        <end position="1726"/>
    </location>
</feature>
<gene>
    <name evidence="31" type="ORF">CAPTEDRAFT_223573</name>
</gene>
<feature type="domain" description="CUB" evidence="29">
    <location>
        <begin position="3035"/>
        <end position="3155"/>
    </location>
</feature>
<evidence type="ECO:0000256" key="26">
    <source>
        <dbReference type="PROSITE-ProRule" id="PRU00059"/>
    </source>
</evidence>
<feature type="domain" description="CUB" evidence="29">
    <location>
        <begin position="787"/>
        <end position="902"/>
    </location>
</feature>
<evidence type="ECO:0000256" key="6">
    <source>
        <dbReference type="ARBA" id="ARBA00022548"/>
    </source>
</evidence>
<keyword evidence="6" id="KW-0153">Cholesterol metabolism</keyword>
<dbReference type="CDD" id="cd00041">
    <property type="entry name" value="CUB"/>
    <property type="match status" value="25"/>
</dbReference>
<evidence type="ECO:0000256" key="20">
    <source>
        <dbReference type="ARBA" id="ARBA00023228"/>
    </source>
</evidence>
<dbReference type="STRING" id="283909.R7USD4"/>
<dbReference type="FunCoup" id="R7USD4">
    <property type="interactions" value="1"/>
</dbReference>
<keyword evidence="8" id="KW-0846">Cobalamin</keyword>
<proteinExistence type="predicted"/>
<dbReference type="SUPFAM" id="SSF49854">
    <property type="entry name" value="Spermadhesin, CUB domain"/>
    <property type="match status" value="26"/>
</dbReference>
<dbReference type="Pfam" id="PF12947">
    <property type="entry name" value="EGF_3"/>
    <property type="match status" value="1"/>
</dbReference>
<keyword evidence="20" id="KW-0458">Lysosome</keyword>
<keyword evidence="16 27" id="KW-1015">Disulfide bond</keyword>
<keyword evidence="12" id="KW-0967">Endosome</keyword>
<feature type="domain" description="CUB" evidence="29">
    <location>
        <begin position="2212"/>
        <end position="2408"/>
    </location>
</feature>
<dbReference type="CDD" id="cd22201">
    <property type="entry name" value="cubilin_NTD"/>
    <property type="match status" value="1"/>
</dbReference>
<evidence type="ECO:0000256" key="12">
    <source>
        <dbReference type="ARBA" id="ARBA00022753"/>
    </source>
</evidence>
<dbReference type="PROSITE" id="PS00022">
    <property type="entry name" value="EGF_1"/>
    <property type="match status" value="4"/>
</dbReference>
<evidence type="ECO:0000256" key="2">
    <source>
        <dbReference type="ARBA" id="ARBA00004202"/>
    </source>
</evidence>
<dbReference type="PANTHER" id="PTHR24251:SF37">
    <property type="entry name" value="CUB DOMAIN-CONTAINING PROTEIN"/>
    <property type="match status" value="1"/>
</dbReference>
<feature type="domain" description="CUB" evidence="29">
    <location>
        <begin position="1968"/>
        <end position="2081"/>
    </location>
</feature>
<dbReference type="Pfam" id="PF07645">
    <property type="entry name" value="EGF_CA"/>
    <property type="match status" value="2"/>
</dbReference>
<evidence type="ECO:0000256" key="9">
    <source>
        <dbReference type="ARBA" id="ARBA00022685"/>
    </source>
</evidence>
<dbReference type="PANTHER" id="PTHR24251">
    <property type="entry name" value="OVOCHYMASE-RELATED"/>
    <property type="match status" value="1"/>
</dbReference>
<feature type="domain" description="CUB" evidence="29">
    <location>
        <begin position="2095"/>
        <end position="2210"/>
    </location>
</feature>
<dbReference type="EnsemblMetazoa" id="CapteT223573">
    <property type="protein sequence ID" value="CapteP223573"/>
    <property type="gene ID" value="CapteG223573"/>
</dbReference>
<keyword evidence="3" id="KW-0813">Transport</keyword>
<dbReference type="InterPro" id="IPR000859">
    <property type="entry name" value="CUB_dom"/>
</dbReference>
<dbReference type="GO" id="GO:0031419">
    <property type="term" value="F:cobalamin binding"/>
    <property type="evidence" value="ECO:0007669"/>
    <property type="project" value="UniProtKB-KW"/>
</dbReference>
<evidence type="ECO:0000256" key="28">
    <source>
        <dbReference type="SAM" id="MobiDB-lite"/>
    </source>
</evidence>